<comment type="catalytic activity">
    <reaction evidence="1 8">
        <text>alpha-D-glucose = beta-D-glucose</text>
        <dbReference type="Rhea" id="RHEA:10264"/>
        <dbReference type="ChEBI" id="CHEBI:15903"/>
        <dbReference type="ChEBI" id="CHEBI:17925"/>
        <dbReference type="EC" id="5.1.3.3"/>
    </reaction>
</comment>
<dbReference type="AlphaFoldDB" id="A0A9D9HI90"/>
<dbReference type="Pfam" id="PF01263">
    <property type="entry name" value="Aldose_epim"/>
    <property type="match status" value="1"/>
</dbReference>
<proteinExistence type="inferred from homology"/>
<sequence>MKLKKRPFGVLSDGKKVSLFTVSNGQMSFSATDYGCTITSIVLGTQDKMPVDVVLGYSTLEGYVRNPLFFGALIGRYANRIARASFSLDGKEYTLQNNDNGNCLHGGNPGWHKQLWEADVFKKQNEAGVVFTRISPDGEQGFPGNCPVRVIYSLTADNEIVIRYSARSDAPTPFNLTNHTYFNLAGQDSGPILDHRLQLFCDGYVPVDSIAIPVGGVSPVEGTPFDFRTAKRIGDGIDQVPGGYDHNWAVNSAGDGALNPVAVLQEPVSGRTLSVYSTQPGVQFYAGNFIDGETGKNGFVYGNRSGLCLETQHFPDSPHRPEFPGCILRPDTLYRQKTVWQFTF</sequence>
<evidence type="ECO:0000256" key="10">
    <source>
        <dbReference type="PIRSR" id="PIRSR005096-2"/>
    </source>
</evidence>
<evidence type="ECO:0000256" key="5">
    <source>
        <dbReference type="ARBA" id="ARBA00014165"/>
    </source>
</evidence>
<evidence type="ECO:0000256" key="7">
    <source>
        <dbReference type="ARBA" id="ARBA00023277"/>
    </source>
</evidence>
<comment type="pathway">
    <text evidence="2 8">Carbohydrate metabolism; hexose metabolism.</text>
</comment>
<dbReference type="PROSITE" id="PS00545">
    <property type="entry name" value="ALDOSE_1_EPIMERASE"/>
    <property type="match status" value="1"/>
</dbReference>
<accession>A0A9D9HI90</accession>
<comment type="caution">
    <text evidence="12">The sequence shown here is derived from an EMBL/GenBank/DDBJ whole genome shotgun (WGS) entry which is preliminary data.</text>
</comment>
<evidence type="ECO:0000256" key="9">
    <source>
        <dbReference type="PIRSR" id="PIRSR005096-1"/>
    </source>
</evidence>
<evidence type="ECO:0000256" key="6">
    <source>
        <dbReference type="ARBA" id="ARBA00023235"/>
    </source>
</evidence>
<dbReference type="GO" id="GO:0006006">
    <property type="term" value="P:glucose metabolic process"/>
    <property type="evidence" value="ECO:0007669"/>
    <property type="project" value="TreeGrafter"/>
</dbReference>
<feature type="active site" description="Proton donor" evidence="9">
    <location>
        <position position="179"/>
    </location>
</feature>
<feature type="binding site" evidence="10">
    <location>
        <position position="245"/>
    </location>
    <ligand>
        <name>beta-D-galactose</name>
        <dbReference type="ChEBI" id="CHEBI:27667"/>
    </ligand>
</feature>
<dbReference type="InterPro" id="IPR047215">
    <property type="entry name" value="Galactose_mutarotase-like"/>
</dbReference>
<dbReference type="Gene3D" id="2.70.98.10">
    <property type="match status" value="1"/>
</dbReference>
<dbReference type="EMBL" id="JADIMS010000162">
    <property type="protein sequence ID" value="MBO8451187.1"/>
    <property type="molecule type" value="Genomic_DNA"/>
</dbReference>
<feature type="binding site" evidence="11">
    <location>
        <begin position="79"/>
        <end position="80"/>
    </location>
    <ligand>
        <name>beta-D-galactose</name>
        <dbReference type="ChEBI" id="CHEBI:27667"/>
    </ligand>
</feature>
<evidence type="ECO:0000256" key="11">
    <source>
        <dbReference type="PIRSR" id="PIRSR005096-3"/>
    </source>
</evidence>
<evidence type="ECO:0000256" key="1">
    <source>
        <dbReference type="ARBA" id="ARBA00001614"/>
    </source>
</evidence>
<protein>
    <recommendedName>
        <fullName evidence="5 8">Aldose 1-epimerase</fullName>
        <ecNumber evidence="4 8">5.1.3.3</ecNumber>
    </recommendedName>
</protein>
<dbReference type="InterPro" id="IPR014718">
    <property type="entry name" value="GH-type_carb-bd"/>
</dbReference>
<keyword evidence="7 8" id="KW-0119">Carbohydrate metabolism</keyword>
<dbReference type="CDD" id="cd09019">
    <property type="entry name" value="galactose_mutarotase_like"/>
    <property type="match status" value="1"/>
</dbReference>
<dbReference type="PANTHER" id="PTHR10091">
    <property type="entry name" value="ALDOSE-1-EPIMERASE"/>
    <property type="match status" value="1"/>
</dbReference>
<feature type="binding site" evidence="11">
    <location>
        <begin position="179"/>
        <end position="181"/>
    </location>
    <ligand>
        <name>beta-D-galactose</name>
        <dbReference type="ChEBI" id="CHEBI:27667"/>
    </ligand>
</feature>
<dbReference type="PIRSF" id="PIRSF005096">
    <property type="entry name" value="GALM"/>
    <property type="match status" value="1"/>
</dbReference>
<dbReference type="GO" id="GO:0030246">
    <property type="term" value="F:carbohydrate binding"/>
    <property type="evidence" value="ECO:0007669"/>
    <property type="project" value="InterPro"/>
</dbReference>
<dbReference type="InterPro" id="IPR011013">
    <property type="entry name" value="Gal_mutarotase_sf_dom"/>
</dbReference>
<organism evidence="12 13">
    <name type="scientific">Candidatus Avitreponema avistercoris</name>
    <dbReference type="NCBI Taxonomy" id="2840705"/>
    <lineage>
        <taxon>Bacteria</taxon>
        <taxon>Pseudomonadati</taxon>
        <taxon>Spirochaetota</taxon>
        <taxon>Spirochaetia</taxon>
        <taxon>Spirochaetales</taxon>
        <taxon>Candidatus Avitreponema</taxon>
    </lineage>
</organism>
<gene>
    <name evidence="12" type="ORF">IAA96_08810</name>
</gene>
<dbReference type="InterPro" id="IPR015443">
    <property type="entry name" value="Aldose_1-epimerase"/>
</dbReference>
<reference evidence="12" key="2">
    <citation type="journal article" date="2021" name="PeerJ">
        <title>Extensive microbial diversity within the chicken gut microbiome revealed by metagenomics and culture.</title>
        <authorList>
            <person name="Gilroy R."/>
            <person name="Ravi A."/>
            <person name="Getino M."/>
            <person name="Pursley I."/>
            <person name="Horton D.L."/>
            <person name="Alikhan N.F."/>
            <person name="Baker D."/>
            <person name="Gharbi K."/>
            <person name="Hall N."/>
            <person name="Watson M."/>
            <person name="Adriaenssens E.M."/>
            <person name="Foster-Nyarko E."/>
            <person name="Jarju S."/>
            <person name="Secka A."/>
            <person name="Antonio M."/>
            <person name="Oren A."/>
            <person name="Chaudhuri R.R."/>
            <person name="La Ragione R."/>
            <person name="Hildebrand F."/>
            <person name="Pallen M.J."/>
        </authorList>
    </citation>
    <scope>NUCLEOTIDE SEQUENCE</scope>
    <source>
        <strain evidence="12">B3-4054</strain>
    </source>
</reference>
<dbReference type="GO" id="GO:0033499">
    <property type="term" value="P:galactose catabolic process via UDP-galactose, Leloir pathway"/>
    <property type="evidence" value="ECO:0007669"/>
    <property type="project" value="TreeGrafter"/>
</dbReference>
<dbReference type="Proteomes" id="UP000823616">
    <property type="component" value="Unassembled WGS sequence"/>
</dbReference>
<dbReference type="InterPro" id="IPR008183">
    <property type="entry name" value="Aldose_1/G6P_1-epimerase"/>
</dbReference>
<evidence type="ECO:0000256" key="8">
    <source>
        <dbReference type="PIRNR" id="PIRNR005096"/>
    </source>
</evidence>
<evidence type="ECO:0000256" key="2">
    <source>
        <dbReference type="ARBA" id="ARBA00005028"/>
    </source>
</evidence>
<evidence type="ECO:0000313" key="13">
    <source>
        <dbReference type="Proteomes" id="UP000823616"/>
    </source>
</evidence>
<reference evidence="12" key="1">
    <citation type="submission" date="2020-10" db="EMBL/GenBank/DDBJ databases">
        <authorList>
            <person name="Gilroy R."/>
        </authorList>
    </citation>
    <scope>NUCLEOTIDE SEQUENCE</scope>
    <source>
        <strain evidence="12">B3-4054</strain>
    </source>
</reference>
<dbReference type="NCBIfam" id="NF008277">
    <property type="entry name" value="PRK11055.1"/>
    <property type="match status" value="1"/>
</dbReference>
<comment type="similarity">
    <text evidence="3 8">Belongs to the aldose epimerase family.</text>
</comment>
<evidence type="ECO:0000256" key="4">
    <source>
        <dbReference type="ARBA" id="ARBA00013185"/>
    </source>
</evidence>
<dbReference type="SUPFAM" id="SSF74650">
    <property type="entry name" value="Galactose mutarotase-like"/>
    <property type="match status" value="1"/>
</dbReference>
<keyword evidence="6 8" id="KW-0413">Isomerase</keyword>
<name>A0A9D9HI90_9SPIR</name>
<dbReference type="EC" id="5.1.3.3" evidence="4 8"/>
<dbReference type="GO" id="GO:0004034">
    <property type="term" value="F:aldose 1-epimerase activity"/>
    <property type="evidence" value="ECO:0007669"/>
    <property type="project" value="UniProtKB-EC"/>
</dbReference>
<evidence type="ECO:0000313" key="12">
    <source>
        <dbReference type="EMBL" id="MBO8451187.1"/>
    </source>
</evidence>
<evidence type="ECO:0000256" key="3">
    <source>
        <dbReference type="ARBA" id="ARBA00006206"/>
    </source>
</evidence>
<dbReference type="InterPro" id="IPR018052">
    <property type="entry name" value="Ald1_epimerase_CS"/>
</dbReference>
<dbReference type="PANTHER" id="PTHR10091:SF0">
    <property type="entry name" value="GALACTOSE MUTAROTASE"/>
    <property type="match status" value="1"/>
</dbReference>
<feature type="active site" description="Proton acceptor" evidence="9">
    <location>
        <position position="310"/>
    </location>
</feature>